<dbReference type="EMBL" id="JAMTCS010000017">
    <property type="protein sequence ID" value="MCP2267291.1"/>
    <property type="molecule type" value="Genomic_DNA"/>
</dbReference>
<protein>
    <submittedName>
        <fullName evidence="2">Uncharacterized protein</fullName>
    </submittedName>
</protein>
<keyword evidence="3" id="KW-1185">Reference proteome</keyword>
<reference evidence="2" key="1">
    <citation type="submission" date="2022-06" db="EMBL/GenBank/DDBJ databases">
        <title>Genomic Encyclopedia of Archaeal and Bacterial Type Strains, Phase II (KMG-II): from individual species to whole genera.</title>
        <authorList>
            <person name="Goeker M."/>
        </authorList>
    </citation>
    <scope>NUCLEOTIDE SEQUENCE</scope>
    <source>
        <strain evidence="2">DSM 26652</strain>
    </source>
</reference>
<keyword evidence="1" id="KW-0472">Membrane</keyword>
<proteinExistence type="predicted"/>
<dbReference type="AlphaFoldDB" id="A0A9X2GEX5"/>
<sequence>MSTIRRFLVLAPVALAVTLLAGVVYGVVYGVAIGGDLADLTNPADLEQVGYLVLGILVVNVLVLAAILVAAVALGWSRLGPAAVLGTALALVAAVAAVYYVNDAPWRGDDEDWDALLVQVALFASVPAWLTYAVGLLVSDRRGRLAVENPAPGPTA</sequence>
<feature type="transmembrane region" description="Helical" evidence="1">
    <location>
        <begin position="50"/>
        <end position="75"/>
    </location>
</feature>
<feature type="transmembrane region" description="Helical" evidence="1">
    <location>
        <begin position="116"/>
        <end position="138"/>
    </location>
</feature>
<gene>
    <name evidence="2" type="ORF">APR03_004664</name>
</gene>
<dbReference type="RefSeq" id="WP_253839694.1">
    <property type="nucleotide sequence ID" value="NZ_JAMTCS010000017.1"/>
</dbReference>
<keyword evidence="1" id="KW-1133">Transmembrane helix</keyword>
<name>A0A9X2GEX5_9MICO</name>
<organism evidence="2 3">
    <name type="scientific">Promicromonospora thailandica</name>
    <dbReference type="NCBI Taxonomy" id="765201"/>
    <lineage>
        <taxon>Bacteria</taxon>
        <taxon>Bacillati</taxon>
        <taxon>Actinomycetota</taxon>
        <taxon>Actinomycetes</taxon>
        <taxon>Micrococcales</taxon>
        <taxon>Promicromonosporaceae</taxon>
        <taxon>Promicromonospora</taxon>
    </lineage>
</organism>
<evidence type="ECO:0000313" key="2">
    <source>
        <dbReference type="EMBL" id="MCP2267291.1"/>
    </source>
</evidence>
<evidence type="ECO:0000313" key="3">
    <source>
        <dbReference type="Proteomes" id="UP001139493"/>
    </source>
</evidence>
<accession>A0A9X2GEX5</accession>
<feature type="transmembrane region" description="Helical" evidence="1">
    <location>
        <begin position="82"/>
        <end position="101"/>
    </location>
</feature>
<dbReference type="Proteomes" id="UP001139493">
    <property type="component" value="Unassembled WGS sequence"/>
</dbReference>
<keyword evidence="1" id="KW-0812">Transmembrane</keyword>
<evidence type="ECO:0000256" key="1">
    <source>
        <dbReference type="SAM" id="Phobius"/>
    </source>
</evidence>
<comment type="caution">
    <text evidence="2">The sequence shown here is derived from an EMBL/GenBank/DDBJ whole genome shotgun (WGS) entry which is preliminary data.</text>
</comment>